<dbReference type="NCBIfam" id="TIGR02909">
    <property type="entry name" value="spore_YkwD"/>
    <property type="match status" value="1"/>
</dbReference>
<comment type="caution">
    <text evidence="3">The sequence shown here is derived from an EMBL/GenBank/DDBJ whole genome shotgun (WGS) entry which is preliminary data.</text>
</comment>
<protein>
    <submittedName>
        <fullName evidence="3">Transporter</fullName>
    </submittedName>
</protein>
<organism evidence="3 4">
    <name type="scientific">Halalkalibacillus sediminis</name>
    <dbReference type="NCBI Taxonomy" id="2018042"/>
    <lineage>
        <taxon>Bacteria</taxon>
        <taxon>Bacillati</taxon>
        <taxon>Bacillota</taxon>
        <taxon>Bacilli</taxon>
        <taxon>Bacillales</taxon>
        <taxon>Bacillaceae</taxon>
        <taxon>Halalkalibacillus</taxon>
    </lineage>
</organism>
<dbReference type="PANTHER" id="PTHR31157:SF1">
    <property type="entry name" value="SCP DOMAIN-CONTAINING PROTEIN"/>
    <property type="match status" value="1"/>
</dbReference>
<accession>A0A2I0QUZ3</accession>
<dbReference type="SUPFAM" id="SSF55797">
    <property type="entry name" value="PR-1-like"/>
    <property type="match status" value="1"/>
</dbReference>
<dbReference type="Proteomes" id="UP000243524">
    <property type="component" value="Unassembled WGS sequence"/>
</dbReference>
<dbReference type="InterPro" id="IPR014044">
    <property type="entry name" value="CAP_dom"/>
</dbReference>
<dbReference type="InterPro" id="IPR035940">
    <property type="entry name" value="CAP_sf"/>
</dbReference>
<dbReference type="EMBL" id="PJNH01000002">
    <property type="protein sequence ID" value="PKR78183.1"/>
    <property type="molecule type" value="Genomic_DNA"/>
</dbReference>
<evidence type="ECO:0000259" key="2">
    <source>
        <dbReference type="Pfam" id="PF00188"/>
    </source>
</evidence>
<dbReference type="CDD" id="cd05379">
    <property type="entry name" value="CAP_bacterial"/>
    <property type="match status" value="1"/>
</dbReference>
<reference evidence="3 4" key="1">
    <citation type="submission" date="2017-06" db="EMBL/GenBank/DDBJ databases">
        <title>the draft geome sequence of Illustriluteabacillus marina B3227.</title>
        <authorList>
            <person name="He R.-H."/>
            <person name="Du Z.-J."/>
        </authorList>
    </citation>
    <scope>NUCLEOTIDE SEQUENCE [LARGE SCALE GENOMIC DNA]</scope>
    <source>
        <strain evidence="3 4">B3227</strain>
    </source>
</reference>
<feature type="domain" description="SCP" evidence="2">
    <location>
        <begin position="28"/>
        <end position="142"/>
    </location>
</feature>
<dbReference type="InterPro" id="IPR014258">
    <property type="entry name" value="CAP_domain_YkwD-like"/>
</dbReference>
<evidence type="ECO:0000313" key="4">
    <source>
        <dbReference type="Proteomes" id="UP000243524"/>
    </source>
</evidence>
<feature type="compositionally biased region" description="Acidic residues" evidence="1">
    <location>
        <begin position="1"/>
        <end position="10"/>
    </location>
</feature>
<name>A0A2I0QUZ3_9BACI</name>
<keyword evidence="4" id="KW-1185">Reference proteome</keyword>
<dbReference type="Gene3D" id="3.40.33.10">
    <property type="entry name" value="CAP"/>
    <property type="match status" value="1"/>
</dbReference>
<gene>
    <name evidence="3" type="ORF">CEY16_08605</name>
</gene>
<evidence type="ECO:0000313" key="3">
    <source>
        <dbReference type="EMBL" id="PKR78183.1"/>
    </source>
</evidence>
<evidence type="ECO:0000256" key="1">
    <source>
        <dbReference type="SAM" id="MobiDB-lite"/>
    </source>
</evidence>
<sequence length="145" mass="16521">MEEVEEEETQEKETQLESNPTFEKQVVTLVNQVRKEHGLDPLQQSQRVGGVARDKSIDMAEHNYFSHQSPNYGSPFDMLEAYGISYRAAGENIAMGQGSPEQVMDSWMNSEGHRKNILSENFNQLGVGFIKEDGQTYWTQIFISN</sequence>
<dbReference type="AlphaFoldDB" id="A0A2I0QUZ3"/>
<proteinExistence type="predicted"/>
<dbReference type="PANTHER" id="PTHR31157">
    <property type="entry name" value="SCP DOMAIN-CONTAINING PROTEIN"/>
    <property type="match status" value="1"/>
</dbReference>
<feature type="region of interest" description="Disordered" evidence="1">
    <location>
        <begin position="1"/>
        <end position="23"/>
    </location>
</feature>
<dbReference type="Pfam" id="PF00188">
    <property type="entry name" value="CAP"/>
    <property type="match status" value="1"/>
</dbReference>